<dbReference type="Gene3D" id="3.40.50.280">
    <property type="entry name" value="Cobalamin-binding domain"/>
    <property type="match status" value="1"/>
</dbReference>
<dbReference type="EMBL" id="CP036295">
    <property type="protein sequence ID" value="QCC85401.1"/>
    <property type="molecule type" value="Genomic_DNA"/>
</dbReference>
<dbReference type="Pfam" id="PF04055">
    <property type="entry name" value="Radical_SAM"/>
    <property type="match status" value="1"/>
</dbReference>
<evidence type="ECO:0000259" key="6">
    <source>
        <dbReference type="PROSITE" id="PS51332"/>
    </source>
</evidence>
<evidence type="ECO:0000256" key="3">
    <source>
        <dbReference type="ARBA" id="ARBA00022723"/>
    </source>
</evidence>
<dbReference type="GO" id="GO:0051539">
    <property type="term" value="F:4 iron, 4 sulfur cluster binding"/>
    <property type="evidence" value="ECO:0007669"/>
    <property type="project" value="UniProtKB-KW"/>
</dbReference>
<dbReference type="SUPFAM" id="SSF51735">
    <property type="entry name" value="NAD(P)-binding Rossmann-fold domains"/>
    <property type="match status" value="1"/>
</dbReference>
<keyword evidence="5" id="KW-0411">Iron-sulfur</keyword>
<dbReference type="SFLD" id="SFLDS00029">
    <property type="entry name" value="Radical_SAM"/>
    <property type="match status" value="1"/>
</dbReference>
<dbReference type="InterPro" id="IPR007197">
    <property type="entry name" value="rSAM"/>
</dbReference>
<dbReference type="SMART" id="SM00729">
    <property type="entry name" value="Elp3"/>
    <property type="match status" value="1"/>
</dbReference>
<protein>
    <submittedName>
        <fullName evidence="8">Uncharacterized protein</fullName>
    </submittedName>
</protein>
<dbReference type="GO" id="GO:0003824">
    <property type="term" value="F:catalytic activity"/>
    <property type="evidence" value="ECO:0007669"/>
    <property type="project" value="InterPro"/>
</dbReference>
<proteinExistence type="predicted"/>
<dbReference type="SUPFAM" id="SSF102114">
    <property type="entry name" value="Radical SAM enzymes"/>
    <property type="match status" value="1"/>
</dbReference>
<comment type="cofactor">
    <cofactor evidence="1">
        <name>[4Fe-4S] cluster</name>
        <dbReference type="ChEBI" id="CHEBI:49883"/>
    </cofactor>
</comment>
<dbReference type="Pfam" id="PF02310">
    <property type="entry name" value="B12-binding"/>
    <property type="match status" value="1"/>
</dbReference>
<evidence type="ECO:0000313" key="9">
    <source>
        <dbReference type="Proteomes" id="UP000297065"/>
    </source>
</evidence>
<dbReference type="InterPro" id="IPR006638">
    <property type="entry name" value="Elp3/MiaA/NifB-like_rSAM"/>
</dbReference>
<evidence type="ECO:0000259" key="7">
    <source>
        <dbReference type="PROSITE" id="PS51918"/>
    </source>
</evidence>
<dbReference type="Gene3D" id="3.80.30.20">
    <property type="entry name" value="tm_1862 like domain"/>
    <property type="match status" value="1"/>
</dbReference>
<evidence type="ECO:0000313" key="8">
    <source>
        <dbReference type="EMBL" id="QCC85401.1"/>
    </source>
</evidence>
<dbReference type="RefSeq" id="WP_136399569.1">
    <property type="nucleotide sequence ID" value="NZ_CP036295.1"/>
</dbReference>
<evidence type="ECO:0000256" key="1">
    <source>
        <dbReference type="ARBA" id="ARBA00001966"/>
    </source>
</evidence>
<gene>
    <name evidence="8" type="ORF">DDIC_05830</name>
</gene>
<organism evidence="8 9">
    <name type="scientific">Desulfovibrio desulfuricans</name>
    <dbReference type="NCBI Taxonomy" id="876"/>
    <lineage>
        <taxon>Bacteria</taxon>
        <taxon>Pseudomonadati</taxon>
        <taxon>Thermodesulfobacteriota</taxon>
        <taxon>Desulfovibrionia</taxon>
        <taxon>Desulfovibrionales</taxon>
        <taxon>Desulfovibrionaceae</taxon>
        <taxon>Desulfovibrio</taxon>
    </lineage>
</organism>
<dbReference type="SFLD" id="SFLDG01082">
    <property type="entry name" value="B12-binding_domain_containing"/>
    <property type="match status" value="1"/>
</dbReference>
<feature type="domain" description="B12-binding" evidence="6">
    <location>
        <begin position="1"/>
        <end position="143"/>
    </location>
</feature>
<dbReference type="InterPro" id="IPR006158">
    <property type="entry name" value="Cobalamin-bd"/>
</dbReference>
<evidence type="ECO:0000256" key="5">
    <source>
        <dbReference type="ARBA" id="ARBA00023014"/>
    </source>
</evidence>
<name>A0A4P7UL79_DESDE</name>
<dbReference type="InterPro" id="IPR034466">
    <property type="entry name" value="Methyltransferase_Class_B"/>
</dbReference>
<keyword evidence="3" id="KW-0479">Metal-binding</keyword>
<dbReference type="Gene3D" id="3.40.50.720">
    <property type="entry name" value="NAD(P)-binding Rossmann-like Domain"/>
    <property type="match status" value="1"/>
</dbReference>
<dbReference type="PROSITE" id="PS51918">
    <property type="entry name" value="RADICAL_SAM"/>
    <property type="match status" value="1"/>
</dbReference>
<dbReference type="SFLD" id="SFLDG01123">
    <property type="entry name" value="methyltransferase_(Class_B)"/>
    <property type="match status" value="1"/>
</dbReference>
<feature type="domain" description="Radical SAM core" evidence="7">
    <location>
        <begin position="185"/>
        <end position="406"/>
    </location>
</feature>
<keyword evidence="4" id="KW-0408">Iron</keyword>
<dbReference type="AlphaFoldDB" id="A0A4P7UL79"/>
<reference evidence="8 9" key="1">
    <citation type="submission" date="2019-02" db="EMBL/GenBank/DDBJ databases">
        <title>Complete Genome Sequence of Desulfovibrio desulfuricans IC1, a Sulfonate Utilizing Anaerobe.</title>
        <authorList>
            <person name="Day L.A."/>
            <person name="De Leon K.B."/>
            <person name="Wall J.D."/>
        </authorList>
    </citation>
    <scope>NUCLEOTIDE SEQUENCE [LARGE SCALE GENOMIC DNA]</scope>
    <source>
        <strain evidence="8 9">IC1</strain>
    </source>
</reference>
<dbReference type="PANTHER" id="PTHR43409:SF16">
    <property type="entry name" value="SLR0320 PROTEIN"/>
    <property type="match status" value="1"/>
</dbReference>
<dbReference type="GO" id="GO:0031419">
    <property type="term" value="F:cobalamin binding"/>
    <property type="evidence" value="ECO:0007669"/>
    <property type="project" value="InterPro"/>
</dbReference>
<dbReference type="GO" id="GO:0046872">
    <property type="term" value="F:metal ion binding"/>
    <property type="evidence" value="ECO:0007669"/>
    <property type="project" value="UniProtKB-KW"/>
</dbReference>
<sequence>MINSLIVIPDYHNHHYIFPMGIAYIHAALKEKNFSVSGINLSELAIIKDSQFAADKLQSILAENKIDIVMCGALTTELKYIRSVFETAKKFNPDIITIGGGGGFTSEPVIFSQLTGVDYAVLGEGEVTICQLVDAIENNKDVSSINGIVYRQGDEYILTGNPGSIKDINSIPLPDYSGFEFERYLERNPSMPMILARSCPYRCRFCFHPSGNKYRQRDFKLFFEELKIWIKQYNISSISLVDELFCSTKQKIKDFCEMLTPYGVNWTCQMRVETADVDVLQLMKGSGCTEISYGFESHCQRILDHMGKGIKCAQIDRAAQVTYDVGLAIQGNFIFGDELEDWASVMETLQWWYDHRHYGINLGFIMVYPGTGYYKSSVERGLIKDKKGYIEAGCQLINMSRMTNFEVIRLQALEWFVSDNYLGATNVATVMESSYIDDLMSYRLSIKCAHCGEVFYADVYKDIAERKLFRVCCSQCGRRNQLSLIESDNNCKFDLSSIEKYMDIAFKMRCGYVTKCIEYLRSKFKRIGVYGAGGNGNLFLTLLESANTDIQVAYVADRDAQKLDVFKNRYHVTSVDSLADYNVDAIIVTPLSFTHEIVTFINNSCPESQTVCLQDFAE</sequence>
<evidence type="ECO:0000256" key="4">
    <source>
        <dbReference type="ARBA" id="ARBA00023004"/>
    </source>
</evidence>
<dbReference type="InterPro" id="IPR051198">
    <property type="entry name" value="BchE-like"/>
</dbReference>
<dbReference type="OrthoDB" id="9804952at2"/>
<dbReference type="PANTHER" id="PTHR43409">
    <property type="entry name" value="ANAEROBIC MAGNESIUM-PROTOPORPHYRIN IX MONOMETHYL ESTER CYCLASE-RELATED"/>
    <property type="match status" value="1"/>
</dbReference>
<dbReference type="InterPro" id="IPR058240">
    <property type="entry name" value="rSAM_sf"/>
</dbReference>
<evidence type="ECO:0000256" key="2">
    <source>
        <dbReference type="ARBA" id="ARBA00022691"/>
    </source>
</evidence>
<keyword evidence="2" id="KW-0949">S-adenosyl-L-methionine</keyword>
<dbReference type="PROSITE" id="PS51332">
    <property type="entry name" value="B12_BINDING"/>
    <property type="match status" value="1"/>
</dbReference>
<dbReference type="Proteomes" id="UP000297065">
    <property type="component" value="Chromosome"/>
</dbReference>
<accession>A0A4P7UL79</accession>
<dbReference type="InterPro" id="IPR036291">
    <property type="entry name" value="NAD(P)-bd_dom_sf"/>
</dbReference>
<dbReference type="GO" id="GO:0005829">
    <property type="term" value="C:cytosol"/>
    <property type="evidence" value="ECO:0007669"/>
    <property type="project" value="TreeGrafter"/>
</dbReference>
<dbReference type="InterPro" id="IPR023404">
    <property type="entry name" value="rSAM_horseshoe"/>
</dbReference>